<reference evidence="1" key="1">
    <citation type="submission" date="2022-11" db="EMBL/GenBank/DDBJ databases">
        <title>Chromosome-level genome of Pogonophryne albipinna.</title>
        <authorList>
            <person name="Jo E."/>
        </authorList>
    </citation>
    <scope>NUCLEOTIDE SEQUENCE</scope>
    <source>
        <strain evidence="1">SGF0006</strain>
        <tissue evidence="1">Muscle</tissue>
    </source>
</reference>
<dbReference type="Proteomes" id="UP001219934">
    <property type="component" value="Unassembled WGS sequence"/>
</dbReference>
<name>A0AAD6FGQ6_9TELE</name>
<sequence length="365" mass="40852">MEIHTDCLGFYNAPDSTGQTLFKCITDVFLRLNIPIERLKGYCFDGASNMSGRFSGVQARLKEVCPDSLFVHCANHSLDLVLQEVGREISLVAETLNFVQGIATVIRESSKRKELYVSMFGCDDVVNILAICPTRWCVRTIAINRVCSSYTELQKTLKILKDDTSVRGDARAKIGGLYKQSLKGRTLFGLLCCEALFEPCEAVAKDLQINNARAQGALECTNLLRERIVALRDDTVVQGIESKVTAAEQKIADVRQHRASKTPACYRHTTEPEAHAMSTWRQEFFEAVDLLTAELKRRFDQDGMKIAALRENVLIEAANSRGQQQTLELESLPLPQPISDVDRYRLDLQLKMLGDAIGLMEEDQA</sequence>
<gene>
    <name evidence="1" type="ORF">JOQ06_029954</name>
</gene>
<organism evidence="1 2">
    <name type="scientific">Pogonophryne albipinna</name>
    <dbReference type="NCBI Taxonomy" id="1090488"/>
    <lineage>
        <taxon>Eukaryota</taxon>
        <taxon>Metazoa</taxon>
        <taxon>Chordata</taxon>
        <taxon>Craniata</taxon>
        <taxon>Vertebrata</taxon>
        <taxon>Euteleostomi</taxon>
        <taxon>Actinopterygii</taxon>
        <taxon>Neopterygii</taxon>
        <taxon>Teleostei</taxon>
        <taxon>Neoteleostei</taxon>
        <taxon>Acanthomorphata</taxon>
        <taxon>Eupercaria</taxon>
        <taxon>Perciformes</taxon>
        <taxon>Notothenioidei</taxon>
        <taxon>Pogonophryne</taxon>
    </lineage>
</organism>
<dbReference type="InterPro" id="IPR012337">
    <property type="entry name" value="RNaseH-like_sf"/>
</dbReference>
<evidence type="ECO:0000313" key="1">
    <source>
        <dbReference type="EMBL" id="KAJ4933118.1"/>
    </source>
</evidence>
<protein>
    <recommendedName>
        <fullName evidence="3">DUF4371 domain-containing protein</fullName>
    </recommendedName>
</protein>
<dbReference type="PANTHER" id="PTHR45749:SF21">
    <property type="entry name" value="DUF4371 DOMAIN-CONTAINING PROTEIN"/>
    <property type="match status" value="1"/>
</dbReference>
<dbReference type="PANTHER" id="PTHR45749">
    <property type="match status" value="1"/>
</dbReference>
<dbReference type="SUPFAM" id="SSF53098">
    <property type="entry name" value="Ribonuclease H-like"/>
    <property type="match status" value="1"/>
</dbReference>
<dbReference type="EMBL" id="JAPTMU010000013">
    <property type="protein sequence ID" value="KAJ4933118.1"/>
    <property type="molecule type" value="Genomic_DNA"/>
</dbReference>
<comment type="caution">
    <text evidence="1">The sequence shown here is derived from an EMBL/GenBank/DDBJ whole genome shotgun (WGS) entry which is preliminary data.</text>
</comment>
<evidence type="ECO:0000313" key="2">
    <source>
        <dbReference type="Proteomes" id="UP001219934"/>
    </source>
</evidence>
<proteinExistence type="predicted"/>
<dbReference type="AlphaFoldDB" id="A0AAD6FGQ6"/>
<evidence type="ECO:0008006" key="3">
    <source>
        <dbReference type="Google" id="ProtNLM"/>
    </source>
</evidence>
<accession>A0AAD6FGQ6</accession>
<keyword evidence="2" id="KW-1185">Reference proteome</keyword>